<evidence type="ECO:0000313" key="5">
    <source>
        <dbReference type="Proteomes" id="UP000007819"/>
    </source>
</evidence>
<reference evidence="5" key="1">
    <citation type="submission" date="2010-06" db="EMBL/GenBank/DDBJ databases">
        <authorList>
            <person name="Jiang H."/>
            <person name="Abraham K."/>
            <person name="Ali S."/>
            <person name="Alsbrooks S.L."/>
            <person name="Anim B.N."/>
            <person name="Anosike U.S."/>
            <person name="Attaway T."/>
            <person name="Bandaranaike D.P."/>
            <person name="Battles P.K."/>
            <person name="Bell S.N."/>
            <person name="Bell A.V."/>
            <person name="Beltran B."/>
            <person name="Bickham C."/>
            <person name="Bustamante Y."/>
            <person name="Caleb T."/>
            <person name="Canada A."/>
            <person name="Cardenas V."/>
            <person name="Carter K."/>
            <person name="Chacko J."/>
            <person name="Chandrabose M.N."/>
            <person name="Chavez D."/>
            <person name="Chavez A."/>
            <person name="Chen L."/>
            <person name="Chu H.-S."/>
            <person name="Claassen K.J."/>
            <person name="Cockrell R."/>
            <person name="Collins M."/>
            <person name="Cooper J.A."/>
            <person name="Cree A."/>
            <person name="Curry S.M."/>
            <person name="Da Y."/>
            <person name="Dao M.D."/>
            <person name="Das B."/>
            <person name="Davila M.-L."/>
            <person name="Davy-Carroll L."/>
            <person name="Denson S."/>
            <person name="Dinh H."/>
            <person name="Ebong V.E."/>
            <person name="Edwards J.R."/>
            <person name="Egan A."/>
            <person name="El-Daye J."/>
            <person name="Escobedo L."/>
            <person name="Fernandez S."/>
            <person name="Fernando P.R."/>
            <person name="Flagg N."/>
            <person name="Forbes L.D."/>
            <person name="Fowler R.G."/>
            <person name="Fu Q."/>
            <person name="Gabisi R.A."/>
            <person name="Ganer J."/>
            <person name="Garbino Pronczuk A."/>
            <person name="Garcia R.M."/>
            <person name="Garner T."/>
            <person name="Garrett T.E."/>
            <person name="Gonzalez D.A."/>
            <person name="Hamid H."/>
            <person name="Hawkins E.S."/>
            <person name="Hirani K."/>
            <person name="Hogues M.E."/>
            <person name="Hollins B."/>
            <person name="Hsiao C.-H."/>
            <person name="Jabil R."/>
            <person name="James M.L."/>
            <person name="Jhangiani S.N."/>
            <person name="Johnson B."/>
            <person name="Johnson Q."/>
            <person name="Joshi V."/>
            <person name="Kalu J.B."/>
            <person name="Kam C."/>
            <person name="Kashfia A."/>
            <person name="Keebler J."/>
            <person name="Kisamo H."/>
            <person name="Kovar C.L."/>
            <person name="Lago L.A."/>
            <person name="Lai C.-Y."/>
            <person name="Laidlaw J."/>
            <person name="Lara F."/>
            <person name="Le T.-K."/>
            <person name="Lee S.L."/>
            <person name="Legall F.H."/>
            <person name="Lemon S.J."/>
            <person name="Lewis L.R."/>
            <person name="Li B."/>
            <person name="Liu Y."/>
            <person name="Liu Y.-S."/>
            <person name="Lopez J."/>
            <person name="Lozado R.J."/>
            <person name="Lu J."/>
            <person name="Madu R.C."/>
            <person name="Maheshwari M."/>
            <person name="Maheshwari R."/>
            <person name="Malloy K."/>
            <person name="Martinez E."/>
            <person name="Mathew T."/>
            <person name="Mercado I.C."/>
            <person name="Mercado C."/>
            <person name="Meyer B."/>
            <person name="Montgomery K."/>
            <person name="Morgan M.B."/>
            <person name="Munidasa M."/>
            <person name="Nazareth L.V."/>
            <person name="Nelson J."/>
            <person name="Ng B.M."/>
            <person name="Nguyen N.B."/>
            <person name="Nguyen P.Q."/>
            <person name="Nguyen T."/>
            <person name="Obregon M."/>
            <person name="Okwuonu G.O."/>
            <person name="Onwere C.G."/>
            <person name="Orozco G."/>
            <person name="Parra A."/>
            <person name="Patel S."/>
            <person name="Patil S."/>
            <person name="Perez A."/>
            <person name="Perez Y."/>
            <person name="Pham C."/>
            <person name="Primus E.L."/>
            <person name="Pu L.-L."/>
            <person name="Puazo M."/>
            <person name="Qin X."/>
            <person name="Quiroz J.B."/>
            <person name="Reese J."/>
            <person name="Richards S."/>
            <person name="Rives C.M."/>
            <person name="Robberts R."/>
            <person name="Ruiz S.J."/>
            <person name="Ruiz M.J."/>
            <person name="Santibanez J."/>
            <person name="Schneider B.W."/>
            <person name="Sisson I."/>
            <person name="Smith M."/>
            <person name="Sodergren E."/>
            <person name="Song X.-Z."/>
            <person name="Song B.B."/>
            <person name="Summersgill H."/>
            <person name="Thelus R."/>
            <person name="Thornton R.D."/>
            <person name="Trejos Z.Y."/>
            <person name="Usmani K."/>
            <person name="Vattathil S."/>
            <person name="Villasana D."/>
            <person name="Walker D.L."/>
            <person name="Wang S."/>
            <person name="Wang K."/>
            <person name="White C.S."/>
            <person name="Williams A.C."/>
            <person name="Williamson J."/>
            <person name="Wilson K."/>
            <person name="Woghiren I.O."/>
            <person name="Woodworth J.R."/>
            <person name="Worley K.C."/>
            <person name="Wright R.A."/>
            <person name="Wu W."/>
            <person name="Young L."/>
            <person name="Zhang L."/>
            <person name="Zhang J."/>
            <person name="Zhu Y."/>
            <person name="Muzny D.M."/>
            <person name="Weinstock G."/>
            <person name="Gibbs R.A."/>
        </authorList>
    </citation>
    <scope>NUCLEOTIDE SEQUENCE [LARGE SCALE GENOMIC DNA]</scope>
    <source>
        <strain evidence="5">LSR1</strain>
    </source>
</reference>
<evidence type="ECO:0000256" key="2">
    <source>
        <dbReference type="ARBA" id="ARBA00018874"/>
    </source>
</evidence>
<accession>A0A8R2D661</accession>
<dbReference type="GO" id="GO:0000407">
    <property type="term" value="C:phagophore assembly site"/>
    <property type="evidence" value="ECO:0007669"/>
    <property type="project" value="TreeGrafter"/>
</dbReference>
<dbReference type="AlphaFoldDB" id="A0A8R2D661"/>
<dbReference type="OrthoDB" id="5974715at2759"/>
<dbReference type="EnsemblMetazoa" id="XM_029486975.1">
    <property type="protein sequence ID" value="XP_029342835.1"/>
    <property type="gene ID" value="LOC100164875"/>
</dbReference>
<dbReference type="Pfam" id="PF07855">
    <property type="entry name" value="ATG101"/>
    <property type="match status" value="1"/>
</dbReference>
<dbReference type="RefSeq" id="XP_016663450.1">
    <property type="nucleotide sequence ID" value="XM_016807961.1"/>
</dbReference>
<evidence type="ECO:0000313" key="4">
    <source>
        <dbReference type="EnsemblMetazoa" id="XP_016663450.1"/>
    </source>
</evidence>
<dbReference type="GO" id="GO:0000045">
    <property type="term" value="P:autophagosome assembly"/>
    <property type="evidence" value="ECO:0007669"/>
    <property type="project" value="TreeGrafter"/>
</dbReference>
<dbReference type="Proteomes" id="UP000007819">
    <property type="component" value="Chromosome A1"/>
</dbReference>
<keyword evidence="5" id="KW-1185">Reference proteome</keyword>
<evidence type="ECO:0000256" key="1">
    <source>
        <dbReference type="ARBA" id="ARBA00007130"/>
    </source>
</evidence>
<evidence type="ECO:0000256" key="3">
    <source>
        <dbReference type="ARBA" id="ARBA00023006"/>
    </source>
</evidence>
<name>A0A8R2D661_ACYPI</name>
<dbReference type="OMA" id="TMNCRSE"/>
<organism evidence="4 5">
    <name type="scientific">Acyrthosiphon pisum</name>
    <name type="common">Pea aphid</name>
    <dbReference type="NCBI Taxonomy" id="7029"/>
    <lineage>
        <taxon>Eukaryota</taxon>
        <taxon>Metazoa</taxon>
        <taxon>Ecdysozoa</taxon>
        <taxon>Arthropoda</taxon>
        <taxon>Hexapoda</taxon>
        <taxon>Insecta</taxon>
        <taxon>Pterygota</taxon>
        <taxon>Neoptera</taxon>
        <taxon>Paraneoptera</taxon>
        <taxon>Hemiptera</taxon>
        <taxon>Sternorrhyncha</taxon>
        <taxon>Aphidomorpha</taxon>
        <taxon>Aphidoidea</taxon>
        <taxon>Aphididae</taxon>
        <taxon>Macrosiphini</taxon>
        <taxon>Acyrthosiphon</taxon>
    </lineage>
</organism>
<reference evidence="4" key="2">
    <citation type="submission" date="2022-06" db="UniProtKB">
        <authorList>
            <consortium name="EnsemblMetazoa"/>
        </authorList>
    </citation>
    <scope>IDENTIFICATION</scope>
</reference>
<dbReference type="PANTHER" id="PTHR13292">
    <property type="entry name" value="AUTOPHAGY-RELATED PROTEIN 101"/>
    <property type="match status" value="1"/>
</dbReference>
<protein>
    <recommendedName>
        <fullName evidence="2">Autophagy-related protein 101</fullName>
    </recommendedName>
</protein>
<comment type="similarity">
    <text evidence="1">Belongs to the ATG101 family.</text>
</comment>
<keyword evidence="3" id="KW-0072">Autophagy</keyword>
<dbReference type="EnsemblMetazoa" id="XM_016807961.2">
    <property type="protein sequence ID" value="XP_016663450.1"/>
    <property type="gene ID" value="LOC100164875"/>
</dbReference>
<proteinExistence type="inferred from homology"/>
<dbReference type="GO" id="GO:1990316">
    <property type="term" value="C:Atg1/ULK1 kinase complex"/>
    <property type="evidence" value="ECO:0007669"/>
    <property type="project" value="TreeGrafter"/>
</dbReference>
<dbReference type="GeneID" id="100164875"/>
<dbReference type="GO" id="GO:0019901">
    <property type="term" value="F:protein kinase binding"/>
    <property type="evidence" value="ECO:0007669"/>
    <property type="project" value="TreeGrafter"/>
</dbReference>
<sequence length="219" mass="25093">MNARSHCLELSVEGFQVDEAVSCLFHTVLLHRSLGKFCFAPDGSQYTMGTVGLQDVDCDFIDFTYICCSSPHLDRKLRNDISEFSECLRRDNHTFGQITLEFFQKKKARWPFQPECTPWEVWNVRVDLLKICNETNRQISKEKISDSLSEKIIYIAEIMNRHEYLPSIPPQSELDLVFDTSFADIQPYLFKTNYLTSGASSPSVGSAVQKLIRDTLSLS</sequence>
<dbReference type="InterPro" id="IPR012445">
    <property type="entry name" value="ATG101"/>
</dbReference>
<dbReference type="PANTHER" id="PTHR13292:SF0">
    <property type="entry name" value="AUTOPHAGY-RELATED PROTEIN 101"/>
    <property type="match status" value="1"/>
</dbReference>
<dbReference type="CTD" id="60673"/>